<dbReference type="PANTHER" id="PTHR11102">
    <property type="entry name" value="SEL-1-LIKE PROTEIN"/>
    <property type="match status" value="1"/>
</dbReference>
<dbReference type="PANTHER" id="PTHR11102:SF160">
    <property type="entry name" value="ERAD-ASSOCIATED E3 UBIQUITIN-PROTEIN LIGASE COMPONENT HRD3"/>
    <property type="match status" value="1"/>
</dbReference>
<evidence type="ECO:0000256" key="2">
    <source>
        <dbReference type="SAM" id="SignalP"/>
    </source>
</evidence>
<evidence type="ECO:0000313" key="3">
    <source>
        <dbReference type="EMBL" id="SMD13139.1"/>
    </source>
</evidence>
<dbReference type="OrthoDB" id="9816559at2"/>
<keyword evidence="2" id="KW-0732">Signal</keyword>
<gene>
    <name evidence="3" type="ORF">SAMN06297251_1359</name>
</gene>
<keyword evidence="4" id="KW-1185">Reference proteome</keyword>
<feature type="chain" id="PRO_5013366167" evidence="2">
    <location>
        <begin position="22"/>
        <end position="913"/>
    </location>
</feature>
<dbReference type="STRING" id="937218.SAMN06297251_1359"/>
<dbReference type="SMART" id="SM00671">
    <property type="entry name" value="SEL1"/>
    <property type="match status" value="11"/>
</dbReference>
<protein>
    <submittedName>
        <fullName evidence="3">TPR repeat</fullName>
    </submittedName>
</protein>
<dbReference type="Proteomes" id="UP000192656">
    <property type="component" value="Unassembled WGS sequence"/>
</dbReference>
<feature type="region of interest" description="Disordered" evidence="1">
    <location>
        <begin position="894"/>
        <end position="913"/>
    </location>
</feature>
<dbReference type="InterPro" id="IPR050767">
    <property type="entry name" value="Sel1_AlgK"/>
</dbReference>
<accession>A0A1W2ETW4</accession>
<dbReference type="RefSeq" id="WP_139798547.1">
    <property type="nucleotide sequence ID" value="NZ_FWXR01000035.1"/>
</dbReference>
<evidence type="ECO:0000313" key="4">
    <source>
        <dbReference type="Proteomes" id="UP000192656"/>
    </source>
</evidence>
<dbReference type="AlphaFoldDB" id="A0A1W2ETW4"/>
<dbReference type="Pfam" id="PF08238">
    <property type="entry name" value="Sel1"/>
    <property type="match status" value="9"/>
</dbReference>
<name>A0A1W2ETW4_9HYPH</name>
<dbReference type="InterPro" id="IPR006597">
    <property type="entry name" value="Sel1-like"/>
</dbReference>
<evidence type="ECO:0000256" key="1">
    <source>
        <dbReference type="SAM" id="MobiDB-lite"/>
    </source>
</evidence>
<proteinExistence type="predicted"/>
<sequence>MTLLRATIAAILVVLPCSALAQGREAEKGAETAQRYEAERVLLDQLRDSRTEADRRRLAEMFVDGVVAGPDNPLRMRNRDTAIAIYKALIRAGDRSPSTVVRLGKLQLTRTDDDELKPLVMPLRAAVFAGNGDAAYVLAGIAERGLLLGETSVQMLQTAALLGNVPAAIELARSSGLGATFVADVLQRLTLSASAGDAGAMVGLGRIHESGGFVPRDLVEARKWYEAAVATGDPSAMTELGSMLLTASAGEFDPLRASQLLTSAAWAGEAKAALMLGLDAANSGPMGTSIEVGRRWLERATEVRLRGAASHLAALDLRLALSDDGPAPQVLEKIGKVLAPIANDPEALADLAERRWSQSDQKRIGRVLLPMLHSATVAGSLEAGISYDIWLRTTGQVLPVDAAKALIDSLRRAAAKGTASATYTLASLALDGRIGQKEVPQSEAIDLLFSSADAQVGQAMLRIARMYAEGKVLSPSVLFAKRWFERAMEQKVESAGWELAALLSRSADPADHADARAFYQSQKQAGDPRGSIRLLEIELRTGSVDQTTLAAAEGEVVLPRDKVAIAKLLASSPDSKLQSEAELILDTLVGGDSDPDALLVYGRVLTESGRTEADFKRGVAMLEQSAQMGNLDAKLEIASTLLTESQFRDRSGEAVSMLQSVLAASPRFTDAELLLSDAYLRGRGVRADTAKAAELIANVLATEGDDPKATMLEADWLMFSEERRDPERAIRLLQQQADKGSLAATRKLGLAHLNGFGPAISPDRAVGYVFRAAEGGDKEAMAAMGHIFLNGVGINVQPELGVFWLRKAVEHGNTAASYDLSRLYALGALGEVDDAESAHWLRVAAERDHPSAAYQLGLSYLKGEGVAKDREEAIRWFRRSADLGNLLAGRTLKELTTDPKSDPAVAVEGHESE</sequence>
<dbReference type="EMBL" id="FWXR01000035">
    <property type="protein sequence ID" value="SMD13139.1"/>
    <property type="molecule type" value="Genomic_DNA"/>
</dbReference>
<dbReference type="SUPFAM" id="SSF81901">
    <property type="entry name" value="HCP-like"/>
    <property type="match status" value="4"/>
</dbReference>
<feature type="signal peptide" evidence="2">
    <location>
        <begin position="1"/>
        <end position="21"/>
    </location>
</feature>
<dbReference type="InterPro" id="IPR011990">
    <property type="entry name" value="TPR-like_helical_dom_sf"/>
</dbReference>
<organism evidence="3 4">
    <name type="scientific">Fulvimarina manganoxydans</name>
    <dbReference type="NCBI Taxonomy" id="937218"/>
    <lineage>
        <taxon>Bacteria</taxon>
        <taxon>Pseudomonadati</taxon>
        <taxon>Pseudomonadota</taxon>
        <taxon>Alphaproteobacteria</taxon>
        <taxon>Hyphomicrobiales</taxon>
        <taxon>Aurantimonadaceae</taxon>
        <taxon>Fulvimarina</taxon>
    </lineage>
</organism>
<reference evidence="3 4" key="1">
    <citation type="submission" date="2017-04" db="EMBL/GenBank/DDBJ databases">
        <authorList>
            <person name="Afonso C.L."/>
            <person name="Miller P.J."/>
            <person name="Scott M.A."/>
            <person name="Spackman E."/>
            <person name="Goraichik I."/>
            <person name="Dimitrov K.M."/>
            <person name="Suarez D.L."/>
            <person name="Swayne D.E."/>
        </authorList>
    </citation>
    <scope>NUCLEOTIDE SEQUENCE [LARGE SCALE GENOMIC DNA]</scope>
    <source>
        <strain evidence="3 4">CGMCC 1.10972</strain>
    </source>
</reference>
<dbReference type="Gene3D" id="1.25.40.10">
    <property type="entry name" value="Tetratricopeptide repeat domain"/>
    <property type="match status" value="3"/>
</dbReference>